<dbReference type="Gene3D" id="2.60.40.10">
    <property type="entry name" value="Immunoglobulins"/>
    <property type="match status" value="1"/>
</dbReference>
<organism evidence="1 2">
    <name type="scientific">Burkholderia stagnalis</name>
    <dbReference type="NCBI Taxonomy" id="1503054"/>
    <lineage>
        <taxon>Bacteria</taxon>
        <taxon>Pseudomonadati</taxon>
        <taxon>Pseudomonadota</taxon>
        <taxon>Betaproteobacteria</taxon>
        <taxon>Burkholderiales</taxon>
        <taxon>Burkholderiaceae</taxon>
        <taxon>Burkholderia</taxon>
        <taxon>Burkholderia cepacia complex</taxon>
    </lineage>
</organism>
<proteinExistence type="predicted"/>
<evidence type="ECO:0000313" key="2">
    <source>
        <dbReference type="Proteomes" id="UP000473470"/>
    </source>
</evidence>
<name>A0A6L3MJ67_9BURK</name>
<dbReference type="RefSeq" id="WP_150999602.1">
    <property type="nucleotide sequence ID" value="NZ_VZOK01000261.1"/>
</dbReference>
<dbReference type="InterPro" id="IPR013783">
    <property type="entry name" value="Ig-like_fold"/>
</dbReference>
<dbReference type="Proteomes" id="UP000473470">
    <property type="component" value="Unassembled WGS sequence"/>
</dbReference>
<sequence length="158" mass="17147">ATPGVAVSDIKIIVRAADAAPELLDVAIIAGGVKRAENDVMVIEAQEGQVLNWTMLVRDADQDQLSWYFSQLPRGVNMTTQSLGNGQSQMNFSWIPGMFTAQNSLAATDAGQYNFTVTATDGTLSFIQKLRIHVTNVNQQPVFTSVPLQLVYEGETLS</sequence>
<gene>
    <name evidence="1" type="ORF">F7R25_37670</name>
</gene>
<dbReference type="SUPFAM" id="SSF49313">
    <property type="entry name" value="Cadherin-like"/>
    <property type="match status" value="1"/>
</dbReference>
<evidence type="ECO:0000313" key="1">
    <source>
        <dbReference type="EMBL" id="KAB0630575.1"/>
    </source>
</evidence>
<feature type="non-terminal residue" evidence="1">
    <location>
        <position position="1"/>
    </location>
</feature>
<dbReference type="GO" id="GO:0016020">
    <property type="term" value="C:membrane"/>
    <property type="evidence" value="ECO:0007669"/>
    <property type="project" value="InterPro"/>
</dbReference>
<dbReference type="GO" id="GO:0005509">
    <property type="term" value="F:calcium ion binding"/>
    <property type="evidence" value="ECO:0007669"/>
    <property type="project" value="InterPro"/>
</dbReference>
<accession>A0A6L3MJ67</accession>
<dbReference type="NCBIfam" id="TIGR01965">
    <property type="entry name" value="VCBS_repeat"/>
    <property type="match status" value="1"/>
</dbReference>
<comment type="caution">
    <text evidence="1">The sequence shown here is derived from an EMBL/GenBank/DDBJ whole genome shotgun (WGS) entry which is preliminary data.</text>
</comment>
<dbReference type="AlphaFoldDB" id="A0A6L3MJ67"/>
<dbReference type="InterPro" id="IPR015919">
    <property type="entry name" value="Cadherin-like_sf"/>
</dbReference>
<dbReference type="InterPro" id="IPR010221">
    <property type="entry name" value="VCBS_dom"/>
</dbReference>
<dbReference type="EMBL" id="VZOK01000261">
    <property type="protein sequence ID" value="KAB0630575.1"/>
    <property type="molecule type" value="Genomic_DNA"/>
</dbReference>
<feature type="non-terminal residue" evidence="1">
    <location>
        <position position="158"/>
    </location>
</feature>
<reference evidence="1 2" key="1">
    <citation type="submission" date="2019-09" db="EMBL/GenBank/DDBJ databases">
        <title>Draft genome sequences of 48 bacterial type strains from the CCUG.</title>
        <authorList>
            <person name="Tunovic T."/>
            <person name="Pineiro-Iglesias B."/>
            <person name="Unosson C."/>
            <person name="Inganas E."/>
            <person name="Ohlen M."/>
            <person name="Cardew S."/>
            <person name="Jensie-Markopoulos S."/>
            <person name="Salva-Serra F."/>
            <person name="Jaen-Luchoro D."/>
            <person name="Karlsson R."/>
            <person name="Svensson-Stadler L."/>
            <person name="Chun J."/>
            <person name="Moore E."/>
        </authorList>
    </citation>
    <scope>NUCLEOTIDE SEQUENCE [LARGE SCALE GENOMIC DNA]</scope>
    <source>
        <strain evidence="1 2">CCUG 65686</strain>
    </source>
</reference>
<protein>
    <submittedName>
        <fullName evidence="1">Uncharacterized protein</fullName>
    </submittedName>
</protein>